<evidence type="ECO:0000256" key="7">
    <source>
        <dbReference type="ARBA" id="ARBA00022889"/>
    </source>
</evidence>
<organism evidence="16 17">
    <name type="scientific">Magallana gigas</name>
    <name type="common">Pacific oyster</name>
    <name type="synonym">Crassostrea gigas</name>
    <dbReference type="NCBI Taxonomy" id="29159"/>
    <lineage>
        <taxon>Eukaryota</taxon>
        <taxon>Metazoa</taxon>
        <taxon>Spiralia</taxon>
        <taxon>Lophotrochozoa</taxon>
        <taxon>Mollusca</taxon>
        <taxon>Bivalvia</taxon>
        <taxon>Autobranchia</taxon>
        <taxon>Pteriomorphia</taxon>
        <taxon>Ostreida</taxon>
        <taxon>Ostreoidea</taxon>
        <taxon>Ostreidae</taxon>
        <taxon>Magallana</taxon>
    </lineage>
</organism>
<feature type="domain" description="Cadherin" evidence="15">
    <location>
        <begin position="464"/>
        <end position="569"/>
    </location>
</feature>
<reference evidence="16" key="1">
    <citation type="submission" date="2022-08" db="UniProtKB">
        <authorList>
            <consortium name="EnsemblMetazoa"/>
        </authorList>
    </citation>
    <scope>IDENTIFICATION</scope>
    <source>
        <strain evidence="16">05x7-T-G4-1.051#20</strain>
    </source>
</reference>
<comment type="subcellular location">
    <subcellularLocation>
        <location evidence="1">Cell membrane</location>
        <topology evidence="1">Single-pass type I membrane protein</topology>
    </subcellularLocation>
</comment>
<dbReference type="PANTHER" id="PTHR24027">
    <property type="entry name" value="CADHERIN-23"/>
    <property type="match status" value="1"/>
</dbReference>
<evidence type="ECO:0000259" key="15">
    <source>
        <dbReference type="PROSITE" id="PS50268"/>
    </source>
</evidence>
<evidence type="ECO:0000256" key="14">
    <source>
        <dbReference type="SAM" id="SignalP"/>
    </source>
</evidence>
<evidence type="ECO:0000256" key="3">
    <source>
        <dbReference type="ARBA" id="ARBA00022692"/>
    </source>
</evidence>
<dbReference type="Gene3D" id="2.60.40.60">
    <property type="entry name" value="Cadherins"/>
    <property type="match status" value="7"/>
</dbReference>
<keyword evidence="8 13" id="KW-1133">Transmembrane helix</keyword>
<dbReference type="PANTHER" id="PTHR24027:SF438">
    <property type="entry name" value="CADHERIN 23"/>
    <property type="match status" value="1"/>
</dbReference>
<dbReference type="FunFam" id="2.60.40.60:FF:000007">
    <property type="entry name" value="Protocadherin alpha 2"/>
    <property type="match status" value="1"/>
</dbReference>
<evidence type="ECO:0000256" key="2">
    <source>
        <dbReference type="ARBA" id="ARBA00022475"/>
    </source>
</evidence>
<evidence type="ECO:0000256" key="9">
    <source>
        <dbReference type="ARBA" id="ARBA00023136"/>
    </source>
</evidence>
<dbReference type="InterPro" id="IPR013164">
    <property type="entry name" value="Cadherin_N"/>
</dbReference>
<evidence type="ECO:0000313" key="16">
    <source>
        <dbReference type="EnsemblMetazoa" id="G24925.3:cds"/>
    </source>
</evidence>
<dbReference type="FunFam" id="2.60.40.60:FF:000092">
    <property type="entry name" value="Protocadherin 8"/>
    <property type="match status" value="2"/>
</dbReference>
<dbReference type="PROSITE" id="PS50268">
    <property type="entry name" value="CADHERIN_2"/>
    <property type="match status" value="7"/>
</dbReference>
<evidence type="ECO:0000256" key="4">
    <source>
        <dbReference type="ARBA" id="ARBA00022729"/>
    </source>
</evidence>
<dbReference type="FunFam" id="2.60.40.60:FF:000104">
    <property type="entry name" value="cadherin-23 isoform X1"/>
    <property type="match status" value="1"/>
</dbReference>
<sequence>MFIFSIVLLLLSLSIFVDCREVSYTIDEENIVDYFLGKVAEDAKLLELLPTGDSSDVQYNILFSGNKDASWFSINDKTSALFASKSIDRDVICKYLTTCVLEFDVIAQSSGSGSFYHKVSVSVTVNDRNDNAPRFPNPVVRQIVSEASVPGAATPLMGAEDLDAGSNDIQAYRLLPEKVPFNLTAEYYANGRSQLQLIVTGKLDRETKNNYNLLILAVDGGQPAKTGTLSLSIEIGDINDNSPIFEKTMYNISIAEDVAPLTRVLTLSATDEDSGENGRVIFRLSDHQADSIHRTFKVEATTGELKVIKSLIEERRANYEIIVEASDNASNPLISQVPVFVTILDTQNTAPQVILNIFPSGGNSLEVFENAAIGTVLALISVKDPDSGPNGQVECAINDNNFSLKKYDDSAEYNVILNKSLDREKKSVHIVTITCSDAGTPPLSVTTEFTVQVSDSNDNPPLFSQNIYETSVTENNPTPINIGQVQAQDADNTKNITYSIEFDDSNIYSQWFDIDSESGAIFLSHSLDRETSPEIELQIRAIDNGSPLLTGSAIFKISVADINDNKPVFQSKTFEYWVPENISVNTMIASLGVLDADAGLNGKFSISASSNDGYNSLPFMFQENGSIFTSEELDREKIDRYHIHLTAFDHGIPSLKSTVNLTIHLLDINDNPPVIQFPSSDTPYLEIPFTSTEDTVIMNIQATDEDEGENSRVNYILEGDNVTADMFSLHNETGQLSLSRDLGISDVGVLSFFIIARDNGEPPLEARRAFSIKISTQLTSSHRQAEEESVRYYAIAIAIGCVTVVLSAIIIFAICYVRRRDRHKADTSNGSVTSNSTLETDLSHSEIRMNGGYHKTYTQPSVAKAAWRPQREKQVSFKETTEVREKMNRSPREPEIVSDDVVIWEYGSEAGDSYYPYSDPYGSLQKPRQIPNLYSKNQIEWASDQEGVQWTPSSDVVRTHSETV</sequence>
<dbReference type="SUPFAM" id="SSF49313">
    <property type="entry name" value="Cadherin-like"/>
    <property type="match status" value="7"/>
</dbReference>
<feature type="domain" description="Cadherin" evidence="15">
    <location>
        <begin position="359"/>
        <end position="463"/>
    </location>
</feature>
<feature type="signal peptide" evidence="14">
    <location>
        <begin position="1"/>
        <end position="19"/>
    </location>
</feature>
<dbReference type="AlphaFoldDB" id="A0A8W8KWR4"/>
<dbReference type="Pfam" id="PF08266">
    <property type="entry name" value="Cadherin_2"/>
    <property type="match status" value="1"/>
</dbReference>
<dbReference type="PRINTS" id="PR00205">
    <property type="entry name" value="CADHERIN"/>
</dbReference>
<evidence type="ECO:0000256" key="1">
    <source>
        <dbReference type="ARBA" id="ARBA00004251"/>
    </source>
</evidence>
<dbReference type="GO" id="GO:0016477">
    <property type="term" value="P:cell migration"/>
    <property type="evidence" value="ECO:0007669"/>
    <property type="project" value="TreeGrafter"/>
</dbReference>
<feature type="domain" description="Cadherin" evidence="15">
    <location>
        <begin position="40"/>
        <end position="135"/>
    </location>
</feature>
<keyword evidence="5" id="KW-0677">Repeat</keyword>
<dbReference type="GO" id="GO:0008013">
    <property type="term" value="F:beta-catenin binding"/>
    <property type="evidence" value="ECO:0007669"/>
    <property type="project" value="TreeGrafter"/>
</dbReference>
<evidence type="ECO:0000256" key="6">
    <source>
        <dbReference type="ARBA" id="ARBA00022837"/>
    </source>
</evidence>
<evidence type="ECO:0000256" key="13">
    <source>
        <dbReference type="SAM" id="Phobius"/>
    </source>
</evidence>
<accession>A0A8W8KWR4</accession>
<dbReference type="InterPro" id="IPR015919">
    <property type="entry name" value="Cadherin-like_sf"/>
</dbReference>
<evidence type="ECO:0000256" key="8">
    <source>
        <dbReference type="ARBA" id="ARBA00022989"/>
    </source>
</evidence>
<dbReference type="Proteomes" id="UP000005408">
    <property type="component" value="Unassembled WGS sequence"/>
</dbReference>
<dbReference type="InterPro" id="IPR020894">
    <property type="entry name" value="Cadherin_CS"/>
</dbReference>
<feature type="domain" description="Cadherin" evidence="15">
    <location>
        <begin position="144"/>
        <end position="245"/>
    </location>
</feature>
<feature type="region of interest" description="Disordered" evidence="12">
    <location>
        <begin position="945"/>
        <end position="964"/>
    </location>
</feature>
<evidence type="ECO:0000256" key="10">
    <source>
        <dbReference type="ARBA" id="ARBA00023180"/>
    </source>
</evidence>
<evidence type="ECO:0000313" key="17">
    <source>
        <dbReference type="Proteomes" id="UP000005408"/>
    </source>
</evidence>
<keyword evidence="2" id="KW-1003">Cell membrane</keyword>
<dbReference type="EnsemblMetazoa" id="G24925.3">
    <property type="protein sequence ID" value="G24925.3:cds"/>
    <property type="gene ID" value="G24925"/>
</dbReference>
<evidence type="ECO:0000256" key="11">
    <source>
        <dbReference type="PROSITE-ProRule" id="PRU00043"/>
    </source>
</evidence>
<keyword evidence="17" id="KW-1185">Reference proteome</keyword>
<evidence type="ECO:0000256" key="5">
    <source>
        <dbReference type="ARBA" id="ARBA00022737"/>
    </source>
</evidence>
<keyword evidence="7" id="KW-0130">Cell adhesion</keyword>
<keyword evidence="9 13" id="KW-0472">Membrane</keyword>
<protein>
    <recommendedName>
        <fullName evidence="15">Cadherin domain-containing protein</fullName>
    </recommendedName>
</protein>
<dbReference type="InterPro" id="IPR002126">
    <property type="entry name" value="Cadherin-like_dom"/>
</dbReference>
<keyword evidence="4 14" id="KW-0732">Signal</keyword>
<evidence type="ECO:0000256" key="12">
    <source>
        <dbReference type="SAM" id="MobiDB-lite"/>
    </source>
</evidence>
<name>A0A8W8KWR4_MAGGI</name>
<keyword evidence="10" id="KW-0325">Glycoprotein</keyword>
<feature type="domain" description="Cadherin" evidence="15">
    <location>
        <begin position="570"/>
        <end position="675"/>
    </location>
</feature>
<dbReference type="FunFam" id="2.60.40.60:FF:000002">
    <property type="entry name" value="Protocadherin alpha 2"/>
    <property type="match status" value="1"/>
</dbReference>
<dbReference type="CDD" id="cd11304">
    <property type="entry name" value="Cadherin_repeat"/>
    <property type="match status" value="7"/>
</dbReference>
<feature type="compositionally biased region" description="Polar residues" evidence="12">
    <location>
        <begin position="945"/>
        <end position="956"/>
    </location>
</feature>
<dbReference type="GO" id="GO:0016342">
    <property type="term" value="C:catenin complex"/>
    <property type="evidence" value="ECO:0007669"/>
    <property type="project" value="TreeGrafter"/>
</dbReference>
<feature type="chain" id="PRO_5036477781" description="Cadherin domain-containing protein" evidence="14">
    <location>
        <begin position="20"/>
        <end position="964"/>
    </location>
</feature>
<dbReference type="GO" id="GO:0007156">
    <property type="term" value="P:homophilic cell adhesion via plasma membrane adhesion molecules"/>
    <property type="evidence" value="ECO:0007669"/>
    <property type="project" value="InterPro"/>
</dbReference>
<proteinExistence type="predicted"/>
<dbReference type="Pfam" id="PF00028">
    <property type="entry name" value="Cadherin"/>
    <property type="match status" value="6"/>
</dbReference>
<dbReference type="GO" id="GO:0005509">
    <property type="term" value="F:calcium ion binding"/>
    <property type="evidence" value="ECO:0007669"/>
    <property type="project" value="UniProtKB-UniRule"/>
</dbReference>
<dbReference type="PROSITE" id="PS00232">
    <property type="entry name" value="CADHERIN_1"/>
    <property type="match status" value="3"/>
</dbReference>
<feature type="domain" description="Cadherin" evidence="15">
    <location>
        <begin position="679"/>
        <end position="774"/>
    </location>
</feature>
<dbReference type="SMART" id="SM00112">
    <property type="entry name" value="CA"/>
    <property type="match status" value="7"/>
</dbReference>
<dbReference type="GO" id="GO:0045296">
    <property type="term" value="F:cadherin binding"/>
    <property type="evidence" value="ECO:0007669"/>
    <property type="project" value="TreeGrafter"/>
</dbReference>
<keyword evidence="3 13" id="KW-0812">Transmembrane</keyword>
<feature type="domain" description="Cadherin" evidence="15">
    <location>
        <begin position="246"/>
        <end position="353"/>
    </location>
</feature>
<keyword evidence="6 11" id="KW-0106">Calcium</keyword>
<dbReference type="InterPro" id="IPR039808">
    <property type="entry name" value="Cadherin"/>
</dbReference>
<feature type="transmembrane region" description="Helical" evidence="13">
    <location>
        <begin position="792"/>
        <end position="817"/>
    </location>
</feature>